<dbReference type="STRING" id="55802.TBCH5v1_0750"/>
<proteinExistence type="predicted"/>
<evidence type="ECO:0000313" key="1">
    <source>
        <dbReference type="EMBL" id="ALM74708.1"/>
    </source>
</evidence>
<protein>
    <recommendedName>
        <fullName evidence="3">Antitoxin</fullName>
    </recommendedName>
</protein>
<dbReference type="PANTHER" id="PTHR34849">
    <property type="entry name" value="SSL5025 PROTEIN"/>
    <property type="match status" value="1"/>
</dbReference>
<dbReference type="Gene3D" id="1.10.10.10">
    <property type="entry name" value="Winged helix-like DNA-binding domain superfamily/Winged helix DNA-binding domain"/>
    <property type="match status" value="1"/>
</dbReference>
<dbReference type="PATRIC" id="fig|55802.8.peg.745"/>
<dbReference type="EMBL" id="CP013050">
    <property type="protein sequence ID" value="ALM74708.1"/>
    <property type="molecule type" value="Genomic_DNA"/>
</dbReference>
<name>A0A0S1XAC5_THEBA</name>
<reference evidence="1 2" key="1">
    <citation type="journal article" date="2016" name="Genome Announc.">
        <title>Complete genome sequence of the hyperthermophilic and piezophilic archaeon Thermococcus barophilus Ch5, capable of growth at the expense of hydrogenogenesis from carbon monoxide and formate.</title>
        <authorList>
            <person name="Oger P."/>
            <person name="Sokolova T.G."/>
            <person name="Kozhevnikova D.A."/>
            <person name="Taranov E.A."/>
            <person name="Vannier P."/>
            <person name="Lee H.S."/>
            <person name="Kwon K.K."/>
            <person name="Kang S.G."/>
            <person name="Lee J.H."/>
            <person name="Bonch-Osmolovskaya E.A."/>
            <person name="Lebedinsky A.V."/>
        </authorList>
    </citation>
    <scope>NUCLEOTIDE SEQUENCE [LARGE SCALE GENOMIC DNA]</scope>
    <source>
        <strain evidence="2">Ch5</strain>
    </source>
</reference>
<dbReference type="InterPro" id="IPR007367">
    <property type="entry name" value="DUF433"/>
</dbReference>
<accession>A0A0S1XAC5</accession>
<dbReference type="RefSeq" id="WP_056933548.1">
    <property type="nucleotide sequence ID" value="NZ_CP013050.1"/>
</dbReference>
<evidence type="ECO:0008006" key="3">
    <source>
        <dbReference type="Google" id="ProtNLM"/>
    </source>
</evidence>
<dbReference type="Pfam" id="PF04255">
    <property type="entry name" value="DUF433"/>
    <property type="match status" value="1"/>
</dbReference>
<dbReference type="Proteomes" id="UP000066042">
    <property type="component" value="Chromosome"/>
</dbReference>
<dbReference type="InterPro" id="IPR036388">
    <property type="entry name" value="WH-like_DNA-bd_sf"/>
</dbReference>
<dbReference type="PANTHER" id="PTHR34849:SF3">
    <property type="entry name" value="SSR2962 PROTEIN"/>
    <property type="match status" value="1"/>
</dbReference>
<dbReference type="SUPFAM" id="SSF46689">
    <property type="entry name" value="Homeodomain-like"/>
    <property type="match status" value="1"/>
</dbReference>
<gene>
    <name evidence="1" type="ORF">TBCH5v1_0750</name>
</gene>
<dbReference type="InterPro" id="IPR009057">
    <property type="entry name" value="Homeodomain-like_sf"/>
</dbReference>
<evidence type="ECO:0000313" key="2">
    <source>
        <dbReference type="Proteomes" id="UP000066042"/>
    </source>
</evidence>
<organism evidence="1 2">
    <name type="scientific">Thermococcus barophilus</name>
    <dbReference type="NCBI Taxonomy" id="55802"/>
    <lineage>
        <taxon>Archaea</taxon>
        <taxon>Methanobacteriati</taxon>
        <taxon>Methanobacteriota</taxon>
        <taxon>Thermococci</taxon>
        <taxon>Thermococcales</taxon>
        <taxon>Thermococcaceae</taxon>
        <taxon>Thermococcus</taxon>
    </lineage>
</organism>
<dbReference type="GeneID" id="26136027"/>
<sequence>MKWIVVDPEICHGKPVFKGTRILVSDVLEMLAAGMSIEEILKEYPQLSEEMIREAIEYAARLIRGEYNVVKVSTSCSACP</sequence>
<dbReference type="AlphaFoldDB" id="A0A0S1XAC5"/>